<sequence length="469" mass="54215">MRILILVLIYLFMTTATALAHPRLYPRNPEMETVTGNPAVSSFPLKKDGSYNAKYRAKRSTMHIKKRVDDDEDVSDDFQRDFRMGYDASGDMQAHYGYFSKRDNGFPFKDDHELKRKHLQERNAFHSHESRKRVQFRSKRSEEKEDERKAGHSKMVDHEKDCCNGYTEKGLINERDCECHAVAGEDWRDGLLTDLDEDRCAEKIYNDYRKKNPSQKYIPTATTEENDEAAQADCSDCEENELQLQKTYEDYYQGLQSECFQRKRRDNTESWETNIFETEEGQVHEKDGPVVDSEDSIYESGEGQLHETNNYNYESEEDMDSDIDSDIEDTNGHIEDSSIDGTLDSESSTKQKETIPVTFLEFVCTTNRLSPLSVDVFRIAEYFNNDGLNRICRVAPLQVNRCTRIGGIRSASIGVCDHYFGWQAVCGDVGKQIFELIRRCEELIDGHYKVSGKIFRQGWGGNVIVYRLV</sequence>
<evidence type="ECO:0000256" key="1">
    <source>
        <dbReference type="SAM" id="MobiDB-lite"/>
    </source>
</evidence>
<protein>
    <recommendedName>
        <fullName evidence="5">Cyanovirin-N domain-containing protein</fullName>
    </recommendedName>
</protein>
<dbReference type="OrthoDB" id="10307331at2759"/>
<dbReference type="AlphaFoldDB" id="A0A3N4KDR9"/>
<keyword evidence="2" id="KW-0732">Signal</keyword>
<evidence type="ECO:0000313" key="4">
    <source>
        <dbReference type="Proteomes" id="UP000277580"/>
    </source>
</evidence>
<feature type="region of interest" description="Disordered" evidence="1">
    <location>
        <begin position="120"/>
        <end position="154"/>
    </location>
</feature>
<feature type="compositionally biased region" description="Acidic residues" evidence="1">
    <location>
        <begin position="316"/>
        <end position="329"/>
    </location>
</feature>
<dbReference type="EMBL" id="ML119160">
    <property type="protein sequence ID" value="RPB08630.1"/>
    <property type="molecule type" value="Genomic_DNA"/>
</dbReference>
<dbReference type="Proteomes" id="UP000277580">
    <property type="component" value="Unassembled WGS sequence"/>
</dbReference>
<dbReference type="InParanoid" id="A0A3N4KDR9"/>
<evidence type="ECO:0000313" key="3">
    <source>
        <dbReference type="EMBL" id="RPB08630.1"/>
    </source>
</evidence>
<organism evidence="3 4">
    <name type="scientific">Morchella conica CCBAS932</name>
    <dbReference type="NCBI Taxonomy" id="1392247"/>
    <lineage>
        <taxon>Eukaryota</taxon>
        <taxon>Fungi</taxon>
        <taxon>Dikarya</taxon>
        <taxon>Ascomycota</taxon>
        <taxon>Pezizomycotina</taxon>
        <taxon>Pezizomycetes</taxon>
        <taxon>Pezizales</taxon>
        <taxon>Morchellaceae</taxon>
        <taxon>Morchella</taxon>
    </lineage>
</organism>
<name>A0A3N4KDR9_9PEZI</name>
<keyword evidence="4" id="KW-1185">Reference proteome</keyword>
<reference evidence="3 4" key="1">
    <citation type="journal article" date="2018" name="Nat. Ecol. Evol.">
        <title>Pezizomycetes genomes reveal the molecular basis of ectomycorrhizal truffle lifestyle.</title>
        <authorList>
            <person name="Murat C."/>
            <person name="Payen T."/>
            <person name="Noel B."/>
            <person name="Kuo A."/>
            <person name="Morin E."/>
            <person name="Chen J."/>
            <person name="Kohler A."/>
            <person name="Krizsan K."/>
            <person name="Balestrini R."/>
            <person name="Da Silva C."/>
            <person name="Montanini B."/>
            <person name="Hainaut M."/>
            <person name="Levati E."/>
            <person name="Barry K.W."/>
            <person name="Belfiori B."/>
            <person name="Cichocki N."/>
            <person name="Clum A."/>
            <person name="Dockter R.B."/>
            <person name="Fauchery L."/>
            <person name="Guy J."/>
            <person name="Iotti M."/>
            <person name="Le Tacon F."/>
            <person name="Lindquist E.A."/>
            <person name="Lipzen A."/>
            <person name="Malagnac F."/>
            <person name="Mello A."/>
            <person name="Molinier V."/>
            <person name="Miyauchi S."/>
            <person name="Poulain J."/>
            <person name="Riccioni C."/>
            <person name="Rubini A."/>
            <person name="Sitrit Y."/>
            <person name="Splivallo R."/>
            <person name="Traeger S."/>
            <person name="Wang M."/>
            <person name="Zifcakova L."/>
            <person name="Wipf D."/>
            <person name="Zambonelli A."/>
            <person name="Paolocci F."/>
            <person name="Nowrousian M."/>
            <person name="Ottonello S."/>
            <person name="Baldrian P."/>
            <person name="Spatafora J.W."/>
            <person name="Henrissat B."/>
            <person name="Nagy L.G."/>
            <person name="Aury J.M."/>
            <person name="Wincker P."/>
            <person name="Grigoriev I.V."/>
            <person name="Bonfante P."/>
            <person name="Martin F.M."/>
        </authorList>
    </citation>
    <scope>NUCLEOTIDE SEQUENCE [LARGE SCALE GENOMIC DNA]</scope>
    <source>
        <strain evidence="3 4">CCBAS932</strain>
    </source>
</reference>
<feature type="signal peptide" evidence="2">
    <location>
        <begin position="1"/>
        <end position="20"/>
    </location>
</feature>
<evidence type="ECO:0000256" key="2">
    <source>
        <dbReference type="SAM" id="SignalP"/>
    </source>
</evidence>
<feature type="compositionally biased region" description="Basic residues" evidence="1">
    <location>
        <begin position="129"/>
        <end position="138"/>
    </location>
</feature>
<accession>A0A3N4KDR9</accession>
<feature type="chain" id="PRO_5018125622" description="Cyanovirin-N domain-containing protein" evidence="2">
    <location>
        <begin position="21"/>
        <end position="469"/>
    </location>
</feature>
<gene>
    <name evidence="3" type="ORF">P167DRAFT_578013</name>
</gene>
<feature type="region of interest" description="Disordered" evidence="1">
    <location>
        <begin position="316"/>
        <end position="349"/>
    </location>
</feature>
<evidence type="ECO:0008006" key="5">
    <source>
        <dbReference type="Google" id="ProtNLM"/>
    </source>
</evidence>
<feature type="compositionally biased region" description="Basic and acidic residues" evidence="1">
    <location>
        <begin position="139"/>
        <end position="154"/>
    </location>
</feature>
<proteinExistence type="predicted"/>